<dbReference type="SUPFAM" id="SSF52540">
    <property type="entry name" value="P-loop containing nucleoside triphosphate hydrolases"/>
    <property type="match status" value="1"/>
</dbReference>
<dbReference type="PROSITE" id="PS00211">
    <property type="entry name" value="ABC_TRANSPORTER_1"/>
    <property type="match status" value="1"/>
</dbReference>
<dbReference type="InterPro" id="IPR017871">
    <property type="entry name" value="ABC_transporter-like_CS"/>
</dbReference>
<proteinExistence type="inferred from homology"/>
<keyword evidence="2" id="KW-0813">Transport</keyword>
<keyword evidence="7" id="KW-1185">Reference proteome</keyword>
<dbReference type="InterPro" id="IPR027417">
    <property type="entry name" value="P-loop_NTPase"/>
</dbReference>
<dbReference type="PROSITE" id="PS50893">
    <property type="entry name" value="ABC_TRANSPORTER_2"/>
    <property type="match status" value="1"/>
</dbReference>
<feature type="domain" description="ABC transporter" evidence="5">
    <location>
        <begin position="6"/>
        <end position="259"/>
    </location>
</feature>
<accession>A0ABY6ZD78</accession>
<dbReference type="InterPro" id="IPR050319">
    <property type="entry name" value="ABC_transp_ATP-bind"/>
</dbReference>
<dbReference type="SMART" id="SM00382">
    <property type="entry name" value="AAA"/>
    <property type="match status" value="1"/>
</dbReference>
<dbReference type="CDD" id="cd03257">
    <property type="entry name" value="ABC_NikE_OppD_transporters"/>
    <property type="match status" value="1"/>
</dbReference>
<dbReference type="RefSeq" id="WP_268004402.1">
    <property type="nucleotide sequence ID" value="NZ_CP104067.1"/>
</dbReference>
<evidence type="ECO:0000256" key="3">
    <source>
        <dbReference type="ARBA" id="ARBA00022741"/>
    </source>
</evidence>
<comment type="similarity">
    <text evidence="1">Belongs to the ABC transporter superfamily.</text>
</comment>
<dbReference type="Pfam" id="PF08352">
    <property type="entry name" value="oligo_HPY"/>
    <property type="match status" value="1"/>
</dbReference>
<reference evidence="6" key="1">
    <citation type="submission" date="2022-08" db="EMBL/GenBank/DDBJ databases">
        <title>Alicyclobacillus fastidiosus DSM 17978, complete genome.</title>
        <authorList>
            <person name="Wang Q."/>
            <person name="Cai R."/>
            <person name="Wang Z."/>
        </authorList>
    </citation>
    <scope>NUCLEOTIDE SEQUENCE</scope>
    <source>
        <strain evidence="6">DSM 17978</strain>
    </source>
</reference>
<dbReference type="InterPro" id="IPR003439">
    <property type="entry name" value="ABC_transporter-like_ATP-bd"/>
</dbReference>
<dbReference type="EMBL" id="CP104067">
    <property type="protein sequence ID" value="WAH40503.1"/>
    <property type="molecule type" value="Genomic_DNA"/>
</dbReference>
<keyword evidence="3" id="KW-0547">Nucleotide-binding</keyword>
<evidence type="ECO:0000313" key="7">
    <source>
        <dbReference type="Proteomes" id="UP001164761"/>
    </source>
</evidence>
<evidence type="ECO:0000256" key="1">
    <source>
        <dbReference type="ARBA" id="ARBA00005417"/>
    </source>
</evidence>
<name>A0ABY6ZD78_9BACL</name>
<dbReference type="NCBIfam" id="TIGR01727">
    <property type="entry name" value="oligo_HPY"/>
    <property type="match status" value="1"/>
</dbReference>
<keyword evidence="4 6" id="KW-0067">ATP-binding</keyword>
<dbReference type="InterPro" id="IPR003593">
    <property type="entry name" value="AAA+_ATPase"/>
</dbReference>
<dbReference type="PANTHER" id="PTHR43776">
    <property type="entry name" value="TRANSPORT ATP-BINDING PROTEIN"/>
    <property type="match status" value="1"/>
</dbReference>
<protein>
    <submittedName>
        <fullName evidence="6">ATP-binding cassette domain-containing protein</fullName>
    </submittedName>
</protein>
<organism evidence="6 7">
    <name type="scientific">Alicyclobacillus fastidiosus</name>
    <dbReference type="NCBI Taxonomy" id="392011"/>
    <lineage>
        <taxon>Bacteria</taxon>
        <taxon>Bacillati</taxon>
        <taxon>Bacillota</taxon>
        <taxon>Bacilli</taxon>
        <taxon>Bacillales</taxon>
        <taxon>Alicyclobacillaceae</taxon>
        <taxon>Alicyclobacillus</taxon>
    </lineage>
</organism>
<dbReference type="PANTHER" id="PTHR43776:SF7">
    <property type="entry name" value="D,D-DIPEPTIDE TRANSPORT ATP-BINDING PROTEIN DDPF-RELATED"/>
    <property type="match status" value="1"/>
</dbReference>
<evidence type="ECO:0000313" key="6">
    <source>
        <dbReference type="EMBL" id="WAH40503.1"/>
    </source>
</evidence>
<dbReference type="Gene3D" id="3.40.50.300">
    <property type="entry name" value="P-loop containing nucleotide triphosphate hydrolases"/>
    <property type="match status" value="1"/>
</dbReference>
<evidence type="ECO:0000259" key="5">
    <source>
        <dbReference type="PROSITE" id="PS50893"/>
    </source>
</evidence>
<dbReference type="Pfam" id="PF00005">
    <property type="entry name" value="ABC_tran"/>
    <property type="match status" value="1"/>
</dbReference>
<dbReference type="InterPro" id="IPR013563">
    <property type="entry name" value="Oligopep_ABC_C"/>
</dbReference>
<sequence length="345" mass="37555">MSDPVLELKDVSKYYRVGRGLFGTKKMLRALQPLSFAVARGEILSIVGESGCGKSTLGKLMSFVTPVTTGEVTVDGKTVHSLTDRTGRDVRRAVQIVHQDPYAALNPRKTVGSILITPIVANHLGNRQEAKRRAVELLELVGLHPAANYLGKYPFELSGGQRQRVVIARALTVNPKVIVADEAVSMIDVSLRQSILTTLKDLRTRLGVAVVFITHDLALARHFSAGHNTMVMYAGQIVEYGPTEEVIENPRHPYTAILRSTVLDPDPDVVHDSGLKALPGELPDLNVEIPGCPFVNRCPLASDICHTHQPHLQKDLTGRSVACHTPIEWSDVSGGEMLASATLFD</sequence>
<dbReference type="GO" id="GO:0005524">
    <property type="term" value="F:ATP binding"/>
    <property type="evidence" value="ECO:0007669"/>
    <property type="project" value="UniProtKB-KW"/>
</dbReference>
<evidence type="ECO:0000256" key="4">
    <source>
        <dbReference type="ARBA" id="ARBA00022840"/>
    </source>
</evidence>
<dbReference type="Proteomes" id="UP001164761">
    <property type="component" value="Chromosome"/>
</dbReference>
<gene>
    <name evidence="6" type="ORF">NZD89_19540</name>
</gene>
<evidence type="ECO:0000256" key="2">
    <source>
        <dbReference type="ARBA" id="ARBA00022448"/>
    </source>
</evidence>